<dbReference type="AlphaFoldDB" id="A0A7Z2GBD8"/>
<dbReference type="EMBL" id="CP046911">
    <property type="protein sequence ID" value="QGZ58562.1"/>
    <property type="molecule type" value="Genomic_DNA"/>
</dbReference>
<dbReference type="InterPro" id="IPR000182">
    <property type="entry name" value="GNAT_dom"/>
</dbReference>
<dbReference type="Proteomes" id="UP000434209">
    <property type="component" value="Chromosome 3"/>
</dbReference>
<keyword evidence="2" id="KW-0808">Transferase</keyword>
<evidence type="ECO:0000259" key="1">
    <source>
        <dbReference type="Pfam" id="PF00583"/>
    </source>
</evidence>
<dbReference type="GO" id="GO:0016747">
    <property type="term" value="F:acyltransferase activity, transferring groups other than amino-acyl groups"/>
    <property type="evidence" value="ECO:0007669"/>
    <property type="project" value="InterPro"/>
</dbReference>
<protein>
    <submittedName>
        <fullName evidence="2">GNAT family N-acetyltransferase</fullName>
    </submittedName>
</protein>
<dbReference type="Pfam" id="PF00583">
    <property type="entry name" value="Acetyltransf_1"/>
    <property type="match status" value="1"/>
</dbReference>
<dbReference type="RefSeq" id="WP_158761533.1">
    <property type="nucleotide sequence ID" value="NZ_CP046911.1"/>
</dbReference>
<dbReference type="InterPro" id="IPR016181">
    <property type="entry name" value="Acyl_CoA_acyltransferase"/>
</dbReference>
<dbReference type="SUPFAM" id="SSF55729">
    <property type="entry name" value="Acyl-CoA N-acyltransferases (Nat)"/>
    <property type="match status" value="1"/>
</dbReference>
<reference evidence="2 3" key="1">
    <citation type="submission" date="2019-12" db="EMBL/GenBank/DDBJ databases">
        <title>Paraburkholderia acidiphila 7Q-K02 sp. nov and Paraburkholderia acidisoli DHF22 sp. nov., two strains isolated from forest soil.</title>
        <authorList>
            <person name="Gao Z."/>
            <person name="Qiu L."/>
        </authorList>
    </citation>
    <scope>NUCLEOTIDE SEQUENCE [LARGE SCALE GENOMIC DNA]</scope>
    <source>
        <strain evidence="2 3">7Q-K02</strain>
    </source>
</reference>
<dbReference type="OrthoDB" id="9178559at2"/>
<sequence length="196" mass="21108">MTRAFMRAAAGAGASPRTAPVDPAAAHGIARQDYVVTTLDESFRDEVLAHFLALDADERALRFGQTVRDPTIEAYVGGIPFERDVMFGAYDTRLRLVGVGHLALAGQHDARDESEFGVSVEREARRRGIAMTLTQCALAAARERAVETFSLHFSSGNTAMHRIACATGMTLQRAFGEVQGVLDLRACAGGRNANAR</sequence>
<dbReference type="KEGG" id="pacp:FAZ97_26630"/>
<dbReference type="Gene3D" id="3.40.630.30">
    <property type="match status" value="1"/>
</dbReference>
<keyword evidence="3" id="KW-1185">Reference proteome</keyword>
<organism evidence="2 3">
    <name type="scientific">Paraburkholderia acidiphila</name>
    <dbReference type="NCBI Taxonomy" id="2571747"/>
    <lineage>
        <taxon>Bacteria</taxon>
        <taxon>Pseudomonadati</taxon>
        <taxon>Pseudomonadota</taxon>
        <taxon>Betaproteobacteria</taxon>
        <taxon>Burkholderiales</taxon>
        <taxon>Burkholderiaceae</taxon>
        <taxon>Paraburkholderia</taxon>
    </lineage>
</organism>
<evidence type="ECO:0000313" key="3">
    <source>
        <dbReference type="Proteomes" id="UP000434209"/>
    </source>
</evidence>
<proteinExistence type="predicted"/>
<accession>A0A7Z2GBD8</accession>
<feature type="domain" description="N-acetyltransferase" evidence="1">
    <location>
        <begin position="96"/>
        <end position="162"/>
    </location>
</feature>
<dbReference type="CDD" id="cd04301">
    <property type="entry name" value="NAT_SF"/>
    <property type="match status" value="1"/>
</dbReference>
<evidence type="ECO:0000313" key="2">
    <source>
        <dbReference type="EMBL" id="QGZ58562.1"/>
    </source>
</evidence>
<name>A0A7Z2GBD8_9BURK</name>
<gene>
    <name evidence="2" type="ORF">FAZ97_26630</name>
</gene>